<protein>
    <submittedName>
        <fullName evidence="1">HK97 gp10 family phage protein</fullName>
    </submittedName>
</protein>
<evidence type="ECO:0000313" key="2">
    <source>
        <dbReference type="Proteomes" id="UP000471753"/>
    </source>
</evidence>
<dbReference type="InterPro" id="IPR010064">
    <property type="entry name" value="HK97-gp10_tail"/>
</dbReference>
<sequence length="164" mass="17683">MAMMAKLKGRDALMRRLNQLAPNVEKYAAEAKLQAAEEAAELMRERAPTGATLEYRESFSGERLANNPNKQQVGIAQTKDPSAAGVFAEYIWRFLEFGTAPHSTVKGGGTVLGKKNAAASGTGMHPGSAAQPYIFPTWRAYKKKASAKIRAAVNRAVREAMGKG</sequence>
<proteinExistence type="predicted"/>
<gene>
    <name evidence="1" type="ORF">GR197_25155</name>
</gene>
<evidence type="ECO:0000313" key="1">
    <source>
        <dbReference type="EMBL" id="NEJ73790.1"/>
    </source>
</evidence>
<dbReference type="AlphaFoldDB" id="A0A7K3UJD3"/>
<reference evidence="1 2" key="1">
    <citation type="submission" date="2019-12" db="EMBL/GenBank/DDBJ databases">
        <title>Rhizobium genotypes associated with high levels of biological nitrogen fixation by grain legumes in a temperate-maritime cropping system.</title>
        <authorList>
            <person name="Maluk M."/>
            <person name="Francesc Ferrando Molina F."/>
            <person name="Lopez Del Egido L."/>
            <person name="Lafos M."/>
            <person name="Langarica-Fuentes A."/>
            <person name="Gebre Yohannes G."/>
            <person name="Young M.W."/>
            <person name="Martin P."/>
            <person name="Gantlett R."/>
            <person name="Kenicer G."/>
            <person name="Hawes C."/>
            <person name="Begg G.S."/>
            <person name="Quilliam R.S."/>
            <person name="Squire G.R."/>
            <person name="Poole P.S."/>
            <person name="Young P.W."/>
            <person name="Iannetta P.M."/>
            <person name="James E.K."/>
        </authorList>
    </citation>
    <scope>NUCLEOTIDE SEQUENCE [LARGE SCALE GENOMIC DNA]</scope>
    <source>
        <strain evidence="1 2">JHI366</strain>
    </source>
</reference>
<dbReference type="Proteomes" id="UP000471753">
    <property type="component" value="Unassembled WGS sequence"/>
</dbReference>
<dbReference type="RefSeq" id="WP_164014485.1">
    <property type="nucleotide sequence ID" value="NZ_WUFT01000019.1"/>
</dbReference>
<dbReference type="Pfam" id="PF04883">
    <property type="entry name" value="HK97-gp10_like"/>
    <property type="match status" value="1"/>
</dbReference>
<comment type="caution">
    <text evidence="1">The sequence shown here is derived from an EMBL/GenBank/DDBJ whole genome shotgun (WGS) entry which is preliminary data.</text>
</comment>
<organism evidence="1 2">
    <name type="scientific">Rhizobium phaseoli</name>
    <dbReference type="NCBI Taxonomy" id="396"/>
    <lineage>
        <taxon>Bacteria</taxon>
        <taxon>Pseudomonadati</taxon>
        <taxon>Pseudomonadota</taxon>
        <taxon>Alphaproteobacteria</taxon>
        <taxon>Hyphomicrobiales</taxon>
        <taxon>Rhizobiaceae</taxon>
        <taxon>Rhizobium/Agrobacterium group</taxon>
        <taxon>Rhizobium</taxon>
    </lineage>
</organism>
<name>A0A7K3UJD3_9HYPH</name>
<dbReference type="EMBL" id="WUFT01000019">
    <property type="protein sequence ID" value="NEJ73790.1"/>
    <property type="molecule type" value="Genomic_DNA"/>
</dbReference>
<accession>A0A7K3UJD3</accession>